<comment type="caution">
    <text evidence="1">The sequence shown here is derived from an EMBL/GenBank/DDBJ whole genome shotgun (WGS) entry which is preliminary data.</text>
</comment>
<sequence length="51" mass="6051">MIVMHDPLSTFSRHLINTKNEYLLDIWKERVKITPKDLKHKGDMELTTVLT</sequence>
<dbReference type="HOGENOM" id="CLU_3107658_0_0_1"/>
<proteinExistence type="predicted"/>
<gene>
    <name evidence="1" type="ORF">RirG_144000</name>
</gene>
<accession>A0A015J483</accession>
<name>A0A015J483_RHIIW</name>
<dbReference type="EMBL" id="JEMT01023517">
    <property type="protein sequence ID" value="EXX64307.1"/>
    <property type="molecule type" value="Genomic_DNA"/>
</dbReference>
<protein>
    <submittedName>
        <fullName evidence="1">Uncharacterized protein</fullName>
    </submittedName>
</protein>
<keyword evidence="2" id="KW-1185">Reference proteome</keyword>
<organism evidence="1 2">
    <name type="scientific">Rhizophagus irregularis (strain DAOM 197198w)</name>
    <name type="common">Glomus intraradices</name>
    <dbReference type="NCBI Taxonomy" id="1432141"/>
    <lineage>
        <taxon>Eukaryota</taxon>
        <taxon>Fungi</taxon>
        <taxon>Fungi incertae sedis</taxon>
        <taxon>Mucoromycota</taxon>
        <taxon>Glomeromycotina</taxon>
        <taxon>Glomeromycetes</taxon>
        <taxon>Glomerales</taxon>
        <taxon>Glomeraceae</taxon>
        <taxon>Rhizophagus</taxon>
    </lineage>
</organism>
<dbReference type="AlphaFoldDB" id="A0A015J483"/>
<reference evidence="1 2" key="1">
    <citation type="submission" date="2014-02" db="EMBL/GenBank/DDBJ databases">
        <title>Single nucleus genome sequencing reveals high similarity among nuclei of an endomycorrhizal fungus.</title>
        <authorList>
            <person name="Lin K."/>
            <person name="Geurts R."/>
            <person name="Zhang Z."/>
            <person name="Limpens E."/>
            <person name="Saunders D.G."/>
            <person name="Mu D."/>
            <person name="Pang E."/>
            <person name="Cao H."/>
            <person name="Cha H."/>
            <person name="Lin T."/>
            <person name="Zhou Q."/>
            <person name="Shang Y."/>
            <person name="Li Y."/>
            <person name="Ivanov S."/>
            <person name="Sharma T."/>
            <person name="Velzen R.V."/>
            <person name="Ruijter N.D."/>
            <person name="Aanen D.K."/>
            <person name="Win J."/>
            <person name="Kamoun S."/>
            <person name="Bisseling T."/>
            <person name="Huang S."/>
        </authorList>
    </citation>
    <scope>NUCLEOTIDE SEQUENCE [LARGE SCALE GENOMIC DNA]</scope>
    <source>
        <strain evidence="2">DAOM197198w</strain>
    </source>
</reference>
<dbReference type="Proteomes" id="UP000022910">
    <property type="component" value="Unassembled WGS sequence"/>
</dbReference>
<evidence type="ECO:0000313" key="2">
    <source>
        <dbReference type="Proteomes" id="UP000022910"/>
    </source>
</evidence>
<evidence type="ECO:0000313" key="1">
    <source>
        <dbReference type="EMBL" id="EXX64307.1"/>
    </source>
</evidence>